<evidence type="ECO:0000313" key="3">
    <source>
        <dbReference type="Proteomes" id="UP000321769"/>
    </source>
</evidence>
<feature type="region of interest" description="Disordered" evidence="1">
    <location>
        <begin position="54"/>
        <end position="88"/>
    </location>
</feature>
<evidence type="ECO:0000256" key="1">
    <source>
        <dbReference type="SAM" id="MobiDB-lite"/>
    </source>
</evidence>
<sequence>MIAAAPTIANSYMFPHGARSAASPRATTAITFSRKPMTTSTEAMRVVNRYPCEGSAGRSFTPVPDPPEDGEPTRVADDVTDFPRFPAL</sequence>
<name>A0A512HS21_9ACTN</name>
<dbReference type="EMBL" id="BJZQ01000001">
    <property type="protein sequence ID" value="GEO88261.1"/>
    <property type="molecule type" value="Genomic_DNA"/>
</dbReference>
<dbReference type="AlphaFoldDB" id="A0A512HS21"/>
<gene>
    <name evidence="2" type="ORF">AFL01nite_05880</name>
</gene>
<evidence type="ECO:0000313" key="2">
    <source>
        <dbReference type="EMBL" id="GEO88261.1"/>
    </source>
</evidence>
<proteinExistence type="predicted"/>
<accession>A0A512HS21</accession>
<organism evidence="2 3">
    <name type="scientific">Aeromicrobium flavum</name>
    <dbReference type="NCBI Taxonomy" id="416568"/>
    <lineage>
        <taxon>Bacteria</taxon>
        <taxon>Bacillati</taxon>
        <taxon>Actinomycetota</taxon>
        <taxon>Actinomycetes</taxon>
        <taxon>Propionibacteriales</taxon>
        <taxon>Nocardioidaceae</taxon>
        <taxon>Aeromicrobium</taxon>
    </lineage>
</organism>
<reference evidence="2 3" key="1">
    <citation type="submission" date="2019-07" db="EMBL/GenBank/DDBJ databases">
        <title>Whole genome shotgun sequence of Aeromicrobium flavum NBRC 107625.</title>
        <authorList>
            <person name="Hosoyama A."/>
            <person name="Uohara A."/>
            <person name="Ohji S."/>
            <person name="Ichikawa N."/>
        </authorList>
    </citation>
    <scope>NUCLEOTIDE SEQUENCE [LARGE SCALE GENOMIC DNA]</scope>
    <source>
        <strain evidence="2 3">NBRC 107625</strain>
    </source>
</reference>
<keyword evidence="3" id="KW-1185">Reference proteome</keyword>
<protein>
    <submittedName>
        <fullName evidence="2">Uncharacterized protein</fullName>
    </submittedName>
</protein>
<dbReference type="Proteomes" id="UP000321769">
    <property type="component" value="Unassembled WGS sequence"/>
</dbReference>
<comment type="caution">
    <text evidence="2">The sequence shown here is derived from an EMBL/GenBank/DDBJ whole genome shotgun (WGS) entry which is preliminary data.</text>
</comment>